<protein>
    <submittedName>
        <fullName evidence="1">Uncharacterized protein</fullName>
    </submittedName>
</protein>
<sequence>MGRKEKCPHTMYVDHSIKCDRRSEEGPGEDSSGEDMLRSLSEWLLPAKELDGSWERFAGQTGFFLK</sequence>
<name>A0A8T3AGB6_DENNO</name>
<dbReference type="Proteomes" id="UP000829196">
    <property type="component" value="Unassembled WGS sequence"/>
</dbReference>
<dbReference type="AlphaFoldDB" id="A0A8T3AGB6"/>
<keyword evidence="2" id="KW-1185">Reference proteome</keyword>
<proteinExistence type="predicted"/>
<organism evidence="1 2">
    <name type="scientific">Dendrobium nobile</name>
    <name type="common">Orchid</name>
    <dbReference type="NCBI Taxonomy" id="94219"/>
    <lineage>
        <taxon>Eukaryota</taxon>
        <taxon>Viridiplantae</taxon>
        <taxon>Streptophyta</taxon>
        <taxon>Embryophyta</taxon>
        <taxon>Tracheophyta</taxon>
        <taxon>Spermatophyta</taxon>
        <taxon>Magnoliopsida</taxon>
        <taxon>Liliopsida</taxon>
        <taxon>Asparagales</taxon>
        <taxon>Orchidaceae</taxon>
        <taxon>Epidendroideae</taxon>
        <taxon>Malaxideae</taxon>
        <taxon>Dendrobiinae</taxon>
        <taxon>Dendrobium</taxon>
    </lineage>
</organism>
<evidence type="ECO:0000313" key="1">
    <source>
        <dbReference type="EMBL" id="KAI0495347.1"/>
    </source>
</evidence>
<dbReference type="EMBL" id="JAGYWB010000017">
    <property type="protein sequence ID" value="KAI0495347.1"/>
    <property type="molecule type" value="Genomic_DNA"/>
</dbReference>
<gene>
    <name evidence="1" type="ORF">KFK09_025497</name>
</gene>
<comment type="caution">
    <text evidence="1">The sequence shown here is derived from an EMBL/GenBank/DDBJ whole genome shotgun (WGS) entry which is preliminary data.</text>
</comment>
<reference evidence="1" key="1">
    <citation type="journal article" date="2022" name="Front. Genet.">
        <title>Chromosome-Scale Assembly of the Dendrobium nobile Genome Provides Insights Into the Molecular Mechanism of the Biosynthesis of the Medicinal Active Ingredient of Dendrobium.</title>
        <authorList>
            <person name="Xu Q."/>
            <person name="Niu S.-C."/>
            <person name="Li K.-L."/>
            <person name="Zheng P.-J."/>
            <person name="Zhang X.-J."/>
            <person name="Jia Y."/>
            <person name="Liu Y."/>
            <person name="Niu Y.-X."/>
            <person name="Yu L.-H."/>
            <person name="Chen D.-F."/>
            <person name="Zhang G.-Q."/>
        </authorList>
    </citation>
    <scope>NUCLEOTIDE SEQUENCE</scope>
    <source>
        <tissue evidence="1">Leaf</tissue>
    </source>
</reference>
<evidence type="ECO:0000313" key="2">
    <source>
        <dbReference type="Proteomes" id="UP000829196"/>
    </source>
</evidence>
<accession>A0A8T3AGB6</accession>